<dbReference type="FunFam" id="2.60.15.10:FF:000001">
    <property type="entry name" value="ATP synthase epsilon chain"/>
    <property type="match status" value="1"/>
</dbReference>
<reference evidence="20" key="1">
    <citation type="submission" date="2013-11" db="EMBL/GenBank/DDBJ databases">
        <title>Symbiont-containing voluminous jelly as an extraordinary maternal gift for overwintering insect nymphs.</title>
        <authorList>
            <person name="Kaiwa N."/>
            <person name="Hosokawa T."/>
            <person name="Nikoh N."/>
            <person name="Meng X.Y."/>
            <person name="Tanahashi M."/>
            <person name="Moriyama M."/>
            <person name="Maeda T."/>
            <person name="Yamaguchi K."/>
            <person name="Shigenobu S."/>
            <person name="Ito M."/>
            <person name="Fukatsu T."/>
        </authorList>
    </citation>
    <scope>NUCLEOTIDE SEQUENCE [LARGE SCALE GENOMIC DNA]</scope>
    <source>
        <strain evidence="20">UwTKB</strain>
    </source>
</reference>
<feature type="domain" description="ATP synthase epsilon subunit C-terminal" evidence="17">
    <location>
        <begin position="86"/>
        <end position="131"/>
    </location>
</feature>
<dbReference type="GO" id="GO:0005524">
    <property type="term" value="F:ATP binding"/>
    <property type="evidence" value="ECO:0007669"/>
    <property type="project" value="UniProtKB-UniRule"/>
</dbReference>
<dbReference type="STRING" id="1410383.TGUWTKB_0090"/>
<dbReference type="HOGENOM" id="CLU_084338_2_0_6"/>
<organism evidence="19 20">
    <name type="scientific">Candidatus Tachikawaea gelatinosa</name>
    <dbReference type="NCBI Taxonomy" id="1410383"/>
    <lineage>
        <taxon>Bacteria</taxon>
        <taxon>Pseudomonadati</taxon>
        <taxon>Pseudomonadota</taxon>
        <taxon>Gammaproteobacteria</taxon>
        <taxon>Enterobacterales</taxon>
        <taxon>Enterobacteriaceae</taxon>
        <taxon>Candidatus Tachikawaea</taxon>
    </lineage>
</organism>
<accession>A0A090APP8</accession>
<dbReference type="Pfam" id="PF02823">
    <property type="entry name" value="ATP-synt_DE_N"/>
    <property type="match status" value="1"/>
</dbReference>
<keyword evidence="8 15" id="KW-0375">Hydrogen ion transport</keyword>
<feature type="domain" description="ATP synthase F1 complex delta/epsilon subunit N-terminal" evidence="18">
    <location>
        <begin position="5"/>
        <end position="82"/>
    </location>
</feature>
<keyword evidence="9 15" id="KW-0406">Ion transport</keyword>
<dbReference type="Proteomes" id="UP000031627">
    <property type="component" value="Chromosome"/>
</dbReference>
<reference evidence="19 20" key="2">
    <citation type="journal article" date="2014" name="Curr. Biol.">
        <title>Symbiont-Supplemented Maternal Investment Underpinning Host's Ecological Adaptation.</title>
        <authorList>
            <person name="Kaiwa N."/>
            <person name="Hosokawa T."/>
            <person name="Nikoh N."/>
            <person name="Tanahashi M."/>
            <person name="Moriyama M."/>
            <person name="Meng X.Y."/>
            <person name="Maeda T."/>
            <person name="Yamaguchi K."/>
            <person name="Shigenobu S."/>
            <person name="Ito M."/>
            <person name="Fukatsu T."/>
        </authorList>
    </citation>
    <scope>NUCLEOTIDE SEQUENCE [LARGE SCALE GENOMIC DNA]</scope>
    <source>
        <strain evidence="19 20">UwTKB</strain>
    </source>
</reference>
<evidence type="ECO:0000313" key="20">
    <source>
        <dbReference type="Proteomes" id="UP000031627"/>
    </source>
</evidence>
<dbReference type="PANTHER" id="PTHR13822">
    <property type="entry name" value="ATP SYNTHASE DELTA/EPSILON CHAIN"/>
    <property type="match status" value="1"/>
</dbReference>
<comment type="function">
    <text evidence="1 15">Produces ATP from ADP in the presence of a proton gradient across the membrane.</text>
</comment>
<comment type="subcellular location">
    <subcellularLocation>
        <location evidence="2 15">Cell membrane</location>
        <topology evidence="2 15">Peripheral membrane protein</topology>
    </subcellularLocation>
</comment>
<dbReference type="RefSeq" id="WP_041062254.1">
    <property type="nucleotide sequence ID" value="NZ_AP014521.1"/>
</dbReference>
<dbReference type="GO" id="GO:0045259">
    <property type="term" value="C:proton-transporting ATP synthase complex"/>
    <property type="evidence" value="ECO:0007669"/>
    <property type="project" value="UniProtKB-KW"/>
</dbReference>
<dbReference type="InterPro" id="IPR001469">
    <property type="entry name" value="ATP_synth_F1_dsu/esu"/>
</dbReference>
<dbReference type="Gene3D" id="1.20.5.440">
    <property type="entry name" value="ATP synthase delta/epsilon subunit, C-terminal domain"/>
    <property type="match status" value="1"/>
</dbReference>
<keyword evidence="11 15" id="KW-0139">CF(1)</keyword>
<dbReference type="AlphaFoldDB" id="A0A090APP8"/>
<evidence type="ECO:0000256" key="16">
    <source>
        <dbReference type="RuleBase" id="RU003656"/>
    </source>
</evidence>
<evidence type="ECO:0000256" key="14">
    <source>
        <dbReference type="ARBA" id="ARBA00031795"/>
    </source>
</evidence>
<evidence type="ECO:0000256" key="5">
    <source>
        <dbReference type="ARBA" id="ARBA00014480"/>
    </source>
</evidence>
<keyword evidence="20" id="KW-1185">Reference proteome</keyword>
<dbReference type="SUPFAM" id="SSF51344">
    <property type="entry name" value="Epsilon subunit of F1F0-ATP synthase N-terminal domain"/>
    <property type="match status" value="1"/>
</dbReference>
<evidence type="ECO:0000259" key="18">
    <source>
        <dbReference type="Pfam" id="PF02823"/>
    </source>
</evidence>
<dbReference type="CDD" id="cd12152">
    <property type="entry name" value="F1-ATPase_delta"/>
    <property type="match status" value="1"/>
</dbReference>
<dbReference type="NCBIfam" id="TIGR01216">
    <property type="entry name" value="ATP_synt_epsi"/>
    <property type="match status" value="1"/>
</dbReference>
<sequence>MNYCLNIVSAEKQIFLGLVKKIQVSGTEGNLGIYPRHSPLLTTIQPGMVFLVKESEEKEYIYISGGILEVQPKNVIILADTAIRGEELDEQRVLKAKNIAEKNIKLKNNDINYTKAVIQLAKEIAKLRVIELTKKLRQ</sequence>
<keyword evidence="12 15" id="KW-0066">ATP synthesis</keyword>
<comment type="subunit">
    <text evidence="4 15 16">F-type ATPases have 2 components, CF(1) - the catalytic core - and CF(0) - the membrane proton channel. CF(1) has five subunits: alpha(3), beta(3), gamma(1), delta(1), epsilon(1). CF(0) has three main subunits: a, b and c.</text>
</comment>
<keyword evidence="6 15" id="KW-0813">Transport</keyword>
<evidence type="ECO:0000256" key="1">
    <source>
        <dbReference type="ARBA" id="ARBA00003543"/>
    </source>
</evidence>
<dbReference type="OrthoDB" id="9791445at2"/>
<dbReference type="InterPro" id="IPR036771">
    <property type="entry name" value="ATPsynth_dsu/esu_N"/>
</dbReference>
<dbReference type="KEGG" id="sbw:TGUWTKB_0090"/>
<dbReference type="PANTHER" id="PTHR13822:SF10">
    <property type="entry name" value="ATP SYNTHASE EPSILON CHAIN, CHLOROPLASTIC"/>
    <property type="match status" value="1"/>
</dbReference>
<evidence type="ECO:0000256" key="2">
    <source>
        <dbReference type="ARBA" id="ARBA00004202"/>
    </source>
</evidence>
<dbReference type="InterPro" id="IPR020546">
    <property type="entry name" value="ATP_synth_F1_dsu/esu_N"/>
</dbReference>
<keyword evidence="10 15" id="KW-0472">Membrane</keyword>
<dbReference type="HAMAP" id="MF_00530">
    <property type="entry name" value="ATP_synth_epsil_bac"/>
    <property type="match status" value="1"/>
</dbReference>
<evidence type="ECO:0000256" key="15">
    <source>
        <dbReference type="HAMAP-Rule" id="MF_00530"/>
    </source>
</evidence>
<dbReference type="InterPro" id="IPR036794">
    <property type="entry name" value="ATP_F1_dsu/esu_C_sf"/>
</dbReference>
<evidence type="ECO:0000256" key="11">
    <source>
        <dbReference type="ARBA" id="ARBA00023196"/>
    </source>
</evidence>
<name>A0A090APP8_9ENTR</name>
<evidence type="ECO:0000256" key="9">
    <source>
        <dbReference type="ARBA" id="ARBA00023065"/>
    </source>
</evidence>
<dbReference type="SUPFAM" id="SSF46604">
    <property type="entry name" value="Epsilon subunit of F1F0-ATP synthase C-terminal domain"/>
    <property type="match status" value="1"/>
</dbReference>
<evidence type="ECO:0000313" key="19">
    <source>
        <dbReference type="EMBL" id="BAP58272.1"/>
    </source>
</evidence>
<evidence type="ECO:0000256" key="12">
    <source>
        <dbReference type="ARBA" id="ARBA00023310"/>
    </source>
</evidence>
<dbReference type="GO" id="GO:0046933">
    <property type="term" value="F:proton-transporting ATP synthase activity, rotational mechanism"/>
    <property type="evidence" value="ECO:0007669"/>
    <property type="project" value="UniProtKB-UniRule"/>
</dbReference>
<comment type="similarity">
    <text evidence="3 15 16">Belongs to the ATPase epsilon chain family.</text>
</comment>
<dbReference type="Gene3D" id="2.60.15.10">
    <property type="entry name" value="F0F1 ATP synthase delta/epsilon subunit, N-terminal"/>
    <property type="match status" value="1"/>
</dbReference>
<dbReference type="EMBL" id="AP014521">
    <property type="protein sequence ID" value="BAP58272.1"/>
    <property type="molecule type" value="Genomic_DNA"/>
</dbReference>
<evidence type="ECO:0000256" key="6">
    <source>
        <dbReference type="ARBA" id="ARBA00022448"/>
    </source>
</evidence>
<evidence type="ECO:0000256" key="3">
    <source>
        <dbReference type="ARBA" id="ARBA00005712"/>
    </source>
</evidence>
<gene>
    <name evidence="15 19" type="primary">atpC</name>
    <name evidence="19" type="ORF">TGUWTKB_0090</name>
</gene>
<proteinExistence type="inferred from homology"/>
<dbReference type="GO" id="GO:0005886">
    <property type="term" value="C:plasma membrane"/>
    <property type="evidence" value="ECO:0007669"/>
    <property type="project" value="UniProtKB-SubCell"/>
</dbReference>
<evidence type="ECO:0000256" key="13">
    <source>
        <dbReference type="ARBA" id="ARBA00030215"/>
    </source>
</evidence>
<evidence type="ECO:0000256" key="10">
    <source>
        <dbReference type="ARBA" id="ARBA00023136"/>
    </source>
</evidence>
<evidence type="ECO:0000256" key="8">
    <source>
        <dbReference type="ARBA" id="ARBA00022781"/>
    </source>
</evidence>
<evidence type="ECO:0000259" key="17">
    <source>
        <dbReference type="Pfam" id="PF00401"/>
    </source>
</evidence>
<evidence type="ECO:0000256" key="4">
    <source>
        <dbReference type="ARBA" id="ARBA00011648"/>
    </source>
</evidence>
<dbReference type="InterPro" id="IPR020547">
    <property type="entry name" value="ATP_synth_F1_esu_C"/>
</dbReference>
<dbReference type="NCBIfam" id="NF001847">
    <property type="entry name" value="PRK00571.1-4"/>
    <property type="match status" value="1"/>
</dbReference>
<evidence type="ECO:0000256" key="7">
    <source>
        <dbReference type="ARBA" id="ARBA00022475"/>
    </source>
</evidence>
<keyword evidence="7 15" id="KW-1003">Cell membrane</keyword>
<protein>
    <recommendedName>
        <fullName evidence="5 15">ATP synthase epsilon chain</fullName>
    </recommendedName>
    <alternativeName>
        <fullName evidence="14 15">ATP synthase F1 sector epsilon subunit</fullName>
    </alternativeName>
    <alternativeName>
        <fullName evidence="13 15">F-ATPase epsilon subunit</fullName>
    </alternativeName>
</protein>
<dbReference type="Pfam" id="PF00401">
    <property type="entry name" value="ATP-synt_DE"/>
    <property type="match status" value="1"/>
</dbReference>